<sequence length="65" mass="7271">MSCHICIHRYSDECNPENSGYTIRDEYGECPGDDPISTISAFGEGAELHTFEEGETLEDKPSWAE</sequence>
<protein>
    <submittedName>
        <fullName evidence="1">Uncharacterized protein</fullName>
    </submittedName>
</protein>
<gene>
    <name evidence="1" type="ORF">LCGC14_1194500</name>
</gene>
<proteinExistence type="predicted"/>
<accession>A0A0F9LIS3</accession>
<evidence type="ECO:0000313" key="1">
    <source>
        <dbReference type="EMBL" id="KKM94824.1"/>
    </source>
</evidence>
<dbReference type="AlphaFoldDB" id="A0A0F9LIS3"/>
<reference evidence="1" key="1">
    <citation type="journal article" date="2015" name="Nature">
        <title>Complex archaea that bridge the gap between prokaryotes and eukaryotes.</title>
        <authorList>
            <person name="Spang A."/>
            <person name="Saw J.H."/>
            <person name="Jorgensen S.L."/>
            <person name="Zaremba-Niedzwiedzka K."/>
            <person name="Martijn J."/>
            <person name="Lind A.E."/>
            <person name="van Eijk R."/>
            <person name="Schleper C."/>
            <person name="Guy L."/>
            <person name="Ettema T.J."/>
        </authorList>
    </citation>
    <scope>NUCLEOTIDE SEQUENCE</scope>
</reference>
<comment type="caution">
    <text evidence="1">The sequence shown here is derived from an EMBL/GenBank/DDBJ whole genome shotgun (WGS) entry which is preliminary data.</text>
</comment>
<name>A0A0F9LIS3_9ZZZZ</name>
<dbReference type="EMBL" id="LAZR01006090">
    <property type="protein sequence ID" value="KKM94824.1"/>
    <property type="molecule type" value="Genomic_DNA"/>
</dbReference>
<organism evidence="1">
    <name type="scientific">marine sediment metagenome</name>
    <dbReference type="NCBI Taxonomy" id="412755"/>
    <lineage>
        <taxon>unclassified sequences</taxon>
        <taxon>metagenomes</taxon>
        <taxon>ecological metagenomes</taxon>
    </lineage>
</organism>